<comment type="similarity">
    <text evidence="3">Belongs to the aldehyde dehydrogenase family.</text>
</comment>
<dbReference type="InterPro" id="IPR016160">
    <property type="entry name" value="Ald_DH_CS_CYS"/>
</dbReference>
<accession>A0ABT4SR11</accession>
<gene>
    <name evidence="6" type="ORF">OUY24_02525</name>
</gene>
<evidence type="ECO:0000313" key="6">
    <source>
        <dbReference type="EMBL" id="MDA0639490.1"/>
    </source>
</evidence>
<protein>
    <submittedName>
        <fullName evidence="6">Aldehyde dehydrogenase family protein</fullName>
    </submittedName>
</protein>
<name>A0ABT4SR11_9ACTN</name>
<dbReference type="Gene3D" id="3.40.605.10">
    <property type="entry name" value="Aldehyde Dehydrogenase, Chain A, domain 1"/>
    <property type="match status" value="1"/>
</dbReference>
<dbReference type="EMBL" id="JAPNUD010000004">
    <property type="protein sequence ID" value="MDA0639490.1"/>
    <property type="molecule type" value="Genomic_DNA"/>
</dbReference>
<sequence>MSAHEGRNLIGGRWVPALSGETFTRRNPADVDDVVGAFPDSSAADVDAAVAAVAGGAAEWAATPAETRARVLEKAADLLEARAAELAAEIVREEGKTLAEASVETRRTPMNLRFHAAEAVRMSGQTYAAPGSALVYTWREPVGVVGAITPWNFPLNIPSRKLGPALAAGNGVVFKPSPLTPLTAQRLVEALLAAGLPARALALVHGGPEPGAALAGDPRVGAVTFTGSTATGRAVHAAAGPSRRVQLEMGGKNPVVVLPDADLDRAAQIIATGAFGLSGQACTGTSRVIALGEVYEPLLERVAKLAGKRTVGDGRAPGVDMGPLAADFQLAKVLDHVRIGQEEGAELVTGGRRLTGDGLERGFFVSPAVFAGVRPDMRLAREEIFGPVLAFQRAADFEEALALADATEYGLASGIVTRDLGRALDFARRSRTGLVKVNQPTTGMAMNVPFGGLKESGTQTFKEQAGPTMMLFYTQEKSVYLSALE</sequence>
<proteinExistence type="inferred from homology"/>
<dbReference type="Gene3D" id="3.40.309.10">
    <property type="entry name" value="Aldehyde Dehydrogenase, Chain A, domain 2"/>
    <property type="match status" value="1"/>
</dbReference>
<evidence type="ECO:0000313" key="7">
    <source>
        <dbReference type="Proteomes" id="UP001212498"/>
    </source>
</evidence>
<dbReference type="Pfam" id="PF00171">
    <property type="entry name" value="Aldedh"/>
    <property type="match status" value="1"/>
</dbReference>
<dbReference type="PANTHER" id="PTHR11699">
    <property type="entry name" value="ALDEHYDE DEHYDROGENASE-RELATED"/>
    <property type="match status" value="1"/>
</dbReference>
<feature type="active site" evidence="2">
    <location>
        <position position="248"/>
    </location>
</feature>
<dbReference type="SUPFAM" id="SSF53720">
    <property type="entry name" value="ALDH-like"/>
    <property type="match status" value="1"/>
</dbReference>
<evidence type="ECO:0000256" key="3">
    <source>
        <dbReference type="RuleBase" id="RU003345"/>
    </source>
</evidence>
<feature type="coiled-coil region" evidence="4">
    <location>
        <begin position="69"/>
        <end position="96"/>
    </location>
</feature>
<feature type="domain" description="Aldehyde dehydrogenase" evidence="5">
    <location>
        <begin position="14"/>
        <end position="479"/>
    </location>
</feature>
<organism evidence="6 7">
    <name type="scientific">Nonomuraea ferruginea</name>
    <dbReference type="NCBI Taxonomy" id="46174"/>
    <lineage>
        <taxon>Bacteria</taxon>
        <taxon>Bacillati</taxon>
        <taxon>Actinomycetota</taxon>
        <taxon>Actinomycetes</taxon>
        <taxon>Streptosporangiales</taxon>
        <taxon>Streptosporangiaceae</taxon>
        <taxon>Nonomuraea</taxon>
    </lineage>
</organism>
<dbReference type="InterPro" id="IPR029510">
    <property type="entry name" value="Ald_DH_CS_GLU"/>
</dbReference>
<dbReference type="PROSITE" id="PS00070">
    <property type="entry name" value="ALDEHYDE_DEHYDR_CYS"/>
    <property type="match status" value="1"/>
</dbReference>
<dbReference type="Proteomes" id="UP001212498">
    <property type="component" value="Unassembled WGS sequence"/>
</dbReference>
<dbReference type="InterPro" id="IPR015590">
    <property type="entry name" value="Aldehyde_DH_dom"/>
</dbReference>
<dbReference type="RefSeq" id="WP_271274981.1">
    <property type="nucleotide sequence ID" value="NZ_BAABFD010000007.1"/>
</dbReference>
<keyword evidence="1 3" id="KW-0560">Oxidoreductase</keyword>
<dbReference type="InterPro" id="IPR016162">
    <property type="entry name" value="Ald_DH_N"/>
</dbReference>
<dbReference type="PROSITE" id="PS00687">
    <property type="entry name" value="ALDEHYDE_DEHYDR_GLU"/>
    <property type="match status" value="1"/>
</dbReference>
<keyword evidence="4" id="KW-0175">Coiled coil</keyword>
<reference evidence="6 7" key="1">
    <citation type="submission" date="2022-11" db="EMBL/GenBank/DDBJ databases">
        <title>Nonomuraea corallina sp. nov., a new species of the genus Nonomuraea isolated from sea side sediment in Thai sea.</title>
        <authorList>
            <person name="Ngamcharungchit C."/>
            <person name="Matsumoto A."/>
            <person name="Suriyachadkun C."/>
            <person name="Panbangred W."/>
            <person name="Inahashi Y."/>
            <person name="Intra B."/>
        </authorList>
    </citation>
    <scope>NUCLEOTIDE SEQUENCE [LARGE SCALE GENOMIC DNA]</scope>
    <source>
        <strain evidence="6 7">DSM 43553</strain>
    </source>
</reference>
<comment type="caution">
    <text evidence="6">The sequence shown here is derived from an EMBL/GenBank/DDBJ whole genome shotgun (WGS) entry which is preliminary data.</text>
</comment>
<dbReference type="InterPro" id="IPR016161">
    <property type="entry name" value="Ald_DH/histidinol_DH"/>
</dbReference>
<evidence type="ECO:0000259" key="5">
    <source>
        <dbReference type="Pfam" id="PF00171"/>
    </source>
</evidence>
<evidence type="ECO:0000256" key="1">
    <source>
        <dbReference type="ARBA" id="ARBA00023002"/>
    </source>
</evidence>
<evidence type="ECO:0000256" key="2">
    <source>
        <dbReference type="PROSITE-ProRule" id="PRU10007"/>
    </source>
</evidence>
<dbReference type="InterPro" id="IPR016163">
    <property type="entry name" value="Ald_DH_C"/>
</dbReference>
<keyword evidence="7" id="KW-1185">Reference proteome</keyword>
<evidence type="ECO:0000256" key="4">
    <source>
        <dbReference type="SAM" id="Coils"/>
    </source>
</evidence>